<dbReference type="AlphaFoldDB" id="A0A1G6AGW9"/>
<reference evidence="12 13" key="1">
    <citation type="submission" date="2016-10" db="EMBL/GenBank/DDBJ databases">
        <authorList>
            <person name="de Groot N.N."/>
        </authorList>
    </citation>
    <scope>NUCLEOTIDE SEQUENCE [LARGE SCALE GENOMIC DNA]</scope>
    <source>
        <strain evidence="12 13">ATCC 35022</strain>
    </source>
</reference>
<dbReference type="EC" id="6.3.1.5" evidence="8 10"/>
<comment type="subunit">
    <text evidence="8">Homodimer.</text>
</comment>
<evidence type="ECO:0000256" key="9">
    <source>
        <dbReference type="RuleBase" id="RU003811"/>
    </source>
</evidence>
<dbReference type="NCBIfam" id="TIGR00552">
    <property type="entry name" value="nadE"/>
    <property type="match status" value="1"/>
</dbReference>
<comment type="caution">
    <text evidence="8">Lacks conserved residue(s) required for the propagation of feature annotation.</text>
</comment>
<protein>
    <recommendedName>
        <fullName evidence="8 10">NH(3)-dependent NAD(+) synthetase</fullName>
        <ecNumber evidence="8 10">6.3.1.5</ecNumber>
    </recommendedName>
</protein>
<dbReference type="GO" id="GO:0005737">
    <property type="term" value="C:cytoplasm"/>
    <property type="evidence" value="ECO:0007669"/>
    <property type="project" value="InterPro"/>
</dbReference>
<dbReference type="STRING" id="665467.SAMN02982931_00602"/>
<keyword evidence="7 8" id="KW-0520">NAD</keyword>
<evidence type="ECO:0000256" key="8">
    <source>
        <dbReference type="HAMAP-Rule" id="MF_00193"/>
    </source>
</evidence>
<dbReference type="InterPro" id="IPR003694">
    <property type="entry name" value="NAD_synthase"/>
</dbReference>
<keyword evidence="2 8" id="KW-0436">Ligase</keyword>
<dbReference type="PANTHER" id="PTHR23090:SF9">
    <property type="entry name" value="GLUTAMINE-DEPENDENT NAD(+) SYNTHETASE"/>
    <property type="match status" value="1"/>
</dbReference>
<keyword evidence="3 8" id="KW-0479">Metal-binding</keyword>
<proteinExistence type="inferred from homology"/>
<evidence type="ECO:0000256" key="5">
    <source>
        <dbReference type="ARBA" id="ARBA00022840"/>
    </source>
</evidence>
<dbReference type="SUPFAM" id="SSF52402">
    <property type="entry name" value="Adenine nucleotide alpha hydrolases-like"/>
    <property type="match status" value="1"/>
</dbReference>
<feature type="domain" description="NAD/GMP synthase" evidence="11">
    <location>
        <begin position="31"/>
        <end position="117"/>
    </location>
</feature>
<dbReference type="CDD" id="cd00553">
    <property type="entry name" value="NAD_synthase"/>
    <property type="match status" value="1"/>
</dbReference>
<comment type="catalytic activity">
    <reaction evidence="8 10">
        <text>deamido-NAD(+) + NH4(+) + ATP = AMP + diphosphate + NAD(+) + H(+)</text>
        <dbReference type="Rhea" id="RHEA:21188"/>
        <dbReference type="ChEBI" id="CHEBI:15378"/>
        <dbReference type="ChEBI" id="CHEBI:28938"/>
        <dbReference type="ChEBI" id="CHEBI:30616"/>
        <dbReference type="ChEBI" id="CHEBI:33019"/>
        <dbReference type="ChEBI" id="CHEBI:57540"/>
        <dbReference type="ChEBI" id="CHEBI:58437"/>
        <dbReference type="ChEBI" id="CHEBI:456215"/>
        <dbReference type="EC" id="6.3.1.5"/>
    </reaction>
</comment>
<comment type="function">
    <text evidence="8">Catalyzes the ATP-dependent amidation of deamido-NAD to form NAD. Uses ammonia as a nitrogen source.</text>
</comment>
<evidence type="ECO:0000256" key="6">
    <source>
        <dbReference type="ARBA" id="ARBA00022842"/>
    </source>
</evidence>
<feature type="binding site" evidence="8">
    <location>
        <position position="260"/>
    </location>
    <ligand>
        <name>ATP</name>
        <dbReference type="ChEBI" id="CHEBI:30616"/>
    </ligand>
</feature>
<dbReference type="HAMAP" id="MF_00193">
    <property type="entry name" value="NadE_ammonia_dep"/>
    <property type="match status" value="1"/>
</dbReference>
<comment type="similarity">
    <text evidence="1 8 9">Belongs to the NAD synthetase family.</text>
</comment>
<feature type="domain" description="NAD/GMP synthase" evidence="11">
    <location>
        <begin position="181"/>
        <end position="317"/>
    </location>
</feature>
<evidence type="ECO:0000313" key="12">
    <source>
        <dbReference type="EMBL" id="SDB07645.1"/>
    </source>
</evidence>
<gene>
    <name evidence="8" type="primary">nadE</name>
    <name evidence="12" type="ORF">SAMN02982931_00602</name>
</gene>
<dbReference type="Pfam" id="PF02540">
    <property type="entry name" value="NAD_synthase"/>
    <property type="match status" value="2"/>
</dbReference>
<accession>A0A1G6AGW9</accession>
<dbReference type="InterPro" id="IPR022310">
    <property type="entry name" value="NAD/GMP_synthase"/>
</dbReference>
<dbReference type="Gene3D" id="3.40.50.620">
    <property type="entry name" value="HUPs"/>
    <property type="match status" value="1"/>
</dbReference>
<dbReference type="UniPathway" id="UPA00253">
    <property type="reaction ID" value="UER00333"/>
</dbReference>
<evidence type="ECO:0000256" key="2">
    <source>
        <dbReference type="ARBA" id="ARBA00022598"/>
    </source>
</evidence>
<keyword evidence="5 8" id="KW-0067">ATP-binding</keyword>
<dbReference type="GO" id="GO:0004359">
    <property type="term" value="F:glutaminase activity"/>
    <property type="evidence" value="ECO:0007669"/>
    <property type="project" value="InterPro"/>
</dbReference>
<name>A0A1G6AGW9_9HYPH</name>
<feature type="binding site" evidence="8">
    <location>
        <position position="209"/>
    </location>
    <ligand>
        <name>ATP</name>
        <dbReference type="ChEBI" id="CHEBI:30616"/>
    </ligand>
</feature>
<evidence type="ECO:0000259" key="11">
    <source>
        <dbReference type="Pfam" id="PF02540"/>
    </source>
</evidence>
<dbReference type="GO" id="GO:0005524">
    <property type="term" value="F:ATP binding"/>
    <property type="evidence" value="ECO:0007669"/>
    <property type="project" value="UniProtKB-UniRule"/>
</dbReference>
<feature type="binding site" description="in other chain" evidence="8">
    <location>
        <position position="189"/>
    </location>
    <ligand>
        <name>deamido-NAD(+)</name>
        <dbReference type="ChEBI" id="CHEBI:58437"/>
        <note>ligand shared between two neighboring subunits</note>
    </ligand>
</feature>
<evidence type="ECO:0000256" key="3">
    <source>
        <dbReference type="ARBA" id="ARBA00022723"/>
    </source>
</evidence>
<dbReference type="NCBIfam" id="NF002048">
    <property type="entry name" value="PRK00876.1"/>
    <property type="match status" value="1"/>
</dbReference>
<dbReference type="Proteomes" id="UP000199071">
    <property type="component" value="Unassembled WGS sequence"/>
</dbReference>
<feature type="binding site" evidence="8">
    <location>
        <position position="59"/>
    </location>
    <ligand>
        <name>Mg(2+)</name>
        <dbReference type="ChEBI" id="CHEBI:18420"/>
    </ligand>
</feature>
<evidence type="ECO:0000256" key="10">
    <source>
        <dbReference type="RuleBase" id="RU003812"/>
    </source>
</evidence>
<evidence type="ECO:0000256" key="4">
    <source>
        <dbReference type="ARBA" id="ARBA00022741"/>
    </source>
</evidence>
<feature type="binding site" evidence="8">
    <location>
        <position position="238"/>
    </location>
    <ligand>
        <name>ATP</name>
        <dbReference type="ChEBI" id="CHEBI:30616"/>
    </ligand>
</feature>
<sequence>MTQVNALPIDTSPVAALLPHALTLNAEIEVDRIATSMREQITRRLRRRGCVLGLSGGIDSTVTAALAVRAFGPGKVLAVLMPETDSDPESLRLGKEVAAWLGIESVVEDIAPILTAAACYERRDACIRRLVPDFGKGWGCKVAISNSLEGKGYSITYLIVQSPDGETRKLRMPVDVYLGVVAATNMKQRTRKQLEYYHADRLNYAVLGTPNRLEYDQGFFVKNGDGAADHKPIAHLYKTQVYQLAEHLGAPEEIRQRPPTTDTWSLAQTQEEFYFSLPYREMDLCLYGLTHGLAAASVAPAVGLTAEQVEQVWRDIEAKRRTTRYLHEAPILVEPVLARSA</sequence>
<feature type="binding site" evidence="8">
    <location>
        <position position="229"/>
    </location>
    <ligand>
        <name>deamido-NAD(+)</name>
        <dbReference type="ChEBI" id="CHEBI:58437"/>
        <note>ligand shared between two neighboring subunits</note>
    </ligand>
</feature>
<dbReference type="GO" id="GO:0003952">
    <property type="term" value="F:NAD+ synthase (glutamine-hydrolyzing) activity"/>
    <property type="evidence" value="ECO:0007669"/>
    <property type="project" value="InterPro"/>
</dbReference>
<keyword evidence="6 8" id="KW-0460">Magnesium</keyword>
<dbReference type="GO" id="GO:0008795">
    <property type="term" value="F:NAD+ synthase activity"/>
    <property type="evidence" value="ECO:0007669"/>
    <property type="project" value="UniProtKB-UniRule"/>
</dbReference>
<feature type="binding site" description="in other chain" evidence="8">
    <location>
        <position position="222"/>
    </location>
    <ligand>
        <name>deamido-NAD(+)</name>
        <dbReference type="ChEBI" id="CHEBI:58437"/>
        <note>ligand shared between two neighboring subunits</note>
    </ligand>
</feature>
<organism evidence="12 13">
    <name type="scientific">Bauldia litoralis</name>
    <dbReference type="NCBI Taxonomy" id="665467"/>
    <lineage>
        <taxon>Bacteria</taxon>
        <taxon>Pseudomonadati</taxon>
        <taxon>Pseudomonadota</taxon>
        <taxon>Alphaproteobacteria</taxon>
        <taxon>Hyphomicrobiales</taxon>
        <taxon>Kaistiaceae</taxon>
        <taxon>Bauldia</taxon>
    </lineage>
</organism>
<dbReference type="InterPro" id="IPR014729">
    <property type="entry name" value="Rossmann-like_a/b/a_fold"/>
</dbReference>
<comment type="pathway">
    <text evidence="8">Cofactor biosynthesis; NAD(+) biosynthesis; NAD(+) from deamido-NAD(+) (ammonia route): step 1/1.</text>
</comment>
<keyword evidence="4 8" id="KW-0547">Nucleotide-binding</keyword>
<keyword evidence="13" id="KW-1185">Reference proteome</keyword>
<feature type="binding site" evidence="8">
    <location>
        <begin position="53"/>
        <end position="60"/>
    </location>
    <ligand>
        <name>ATP</name>
        <dbReference type="ChEBI" id="CHEBI:30616"/>
    </ligand>
</feature>
<dbReference type="GO" id="GO:0009435">
    <property type="term" value="P:NAD+ biosynthetic process"/>
    <property type="evidence" value="ECO:0007669"/>
    <property type="project" value="UniProtKB-UniRule"/>
</dbReference>
<feature type="binding site" evidence="8">
    <location>
        <position position="214"/>
    </location>
    <ligand>
        <name>Mg(2+)</name>
        <dbReference type="ChEBI" id="CHEBI:18420"/>
    </ligand>
</feature>
<evidence type="ECO:0000256" key="7">
    <source>
        <dbReference type="ARBA" id="ARBA00023027"/>
    </source>
</evidence>
<evidence type="ECO:0000256" key="1">
    <source>
        <dbReference type="ARBA" id="ARBA00005859"/>
    </source>
</evidence>
<dbReference type="GO" id="GO:0046872">
    <property type="term" value="F:metal ion binding"/>
    <property type="evidence" value="ECO:0007669"/>
    <property type="project" value="UniProtKB-KW"/>
</dbReference>
<evidence type="ECO:0000313" key="13">
    <source>
        <dbReference type="Proteomes" id="UP000199071"/>
    </source>
</evidence>
<dbReference type="InterPro" id="IPR022926">
    <property type="entry name" value="NH(3)-dep_NAD(+)_synth"/>
</dbReference>
<dbReference type="EMBL" id="FMXQ01000001">
    <property type="protein sequence ID" value="SDB07645.1"/>
    <property type="molecule type" value="Genomic_DNA"/>
</dbReference>
<dbReference type="PANTHER" id="PTHR23090">
    <property type="entry name" value="NH 3 /GLUTAMINE-DEPENDENT NAD + SYNTHETASE"/>
    <property type="match status" value="1"/>
</dbReference>